<keyword evidence="10" id="KW-1185">Reference proteome</keyword>
<dbReference type="InterPro" id="IPR036942">
    <property type="entry name" value="Beta-barrel_TonB_sf"/>
</dbReference>
<dbReference type="Gene3D" id="2.60.40.1120">
    <property type="entry name" value="Carboxypeptidase-like, regulatory domain"/>
    <property type="match status" value="1"/>
</dbReference>
<keyword evidence="6" id="KW-0998">Cell outer membrane</keyword>
<evidence type="ECO:0000259" key="8">
    <source>
        <dbReference type="Pfam" id="PF25183"/>
    </source>
</evidence>
<organism evidence="9 10">
    <name type="scientific">Granulicella pectinivorans</name>
    <dbReference type="NCBI Taxonomy" id="474950"/>
    <lineage>
        <taxon>Bacteria</taxon>
        <taxon>Pseudomonadati</taxon>
        <taxon>Acidobacteriota</taxon>
        <taxon>Terriglobia</taxon>
        <taxon>Terriglobales</taxon>
        <taxon>Acidobacteriaceae</taxon>
        <taxon>Granulicella</taxon>
    </lineage>
</organism>
<keyword evidence="5" id="KW-0472">Membrane</keyword>
<dbReference type="Pfam" id="PF13620">
    <property type="entry name" value="CarboxypepD_reg"/>
    <property type="match status" value="1"/>
</dbReference>
<dbReference type="EMBL" id="FOZL01000001">
    <property type="protein sequence ID" value="SFS09073.1"/>
    <property type="molecule type" value="Genomic_DNA"/>
</dbReference>
<feature type="domain" description="TonB-dependent transporter Oar-like beta-barrel" evidence="8">
    <location>
        <begin position="244"/>
        <end position="1080"/>
    </location>
</feature>
<gene>
    <name evidence="9" type="ORF">SAMN05421771_1588</name>
</gene>
<evidence type="ECO:0000256" key="7">
    <source>
        <dbReference type="SAM" id="SignalP"/>
    </source>
</evidence>
<keyword evidence="9" id="KW-0675">Receptor</keyword>
<dbReference type="OrthoDB" id="97893at2"/>
<feature type="signal peptide" evidence="7">
    <location>
        <begin position="1"/>
        <end position="26"/>
    </location>
</feature>
<evidence type="ECO:0000256" key="5">
    <source>
        <dbReference type="ARBA" id="ARBA00023136"/>
    </source>
</evidence>
<comment type="subcellular location">
    <subcellularLocation>
        <location evidence="1">Cell outer membrane</location>
        <topology evidence="1">Multi-pass membrane protein</topology>
    </subcellularLocation>
</comment>
<dbReference type="PANTHER" id="PTHR30069:SF46">
    <property type="entry name" value="OAR PROTEIN"/>
    <property type="match status" value="1"/>
</dbReference>
<name>A0A1I6M078_9BACT</name>
<evidence type="ECO:0000256" key="3">
    <source>
        <dbReference type="ARBA" id="ARBA00022452"/>
    </source>
</evidence>
<evidence type="ECO:0000313" key="9">
    <source>
        <dbReference type="EMBL" id="SFS09073.1"/>
    </source>
</evidence>
<accession>A0A1I6M078</accession>
<dbReference type="PANTHER" id="PTHR30069">
    <property type="entry name" value="TONB-DEPENDENT OUTER MEMBRANE RECEPTOR"/>
    <property type="match status" value="1"/>
</dbReference>
<dbReference type="Gene3D" id="2.40.170.20">
    <property type="entry name" value="TonB-dependent receptor, beta-barrel domain"/>
    <property type="match status" value="1"/>
</dbReference>
<evidence type="ECO:0000256" key="6">
    <source>
        <dbReference type="ARBA" id="ARBA00023237"/>
    </source>
</evidence>
<dbReference type="STRING" id="474950.SAMN05421771_1588"/>
<dbReference type="InterPro" id="IPR057601">
    <property type="entry name" value="Oar-like_b-barrel"/>
</dbReference>
<dbReference type="InterPro" id="IPR013784">
    <property type="entry name" value="Carb-bd-like_fold"/>
</dbReference>
<proteinExistence type="predicted"/>
<dbReference type="GO" id="GO:0030246">
    <property type="term" value="F:carbohydrate binding"/>
    <property type="evidence" value="ECO:0007669"/>
    <property type="project" value="InterPro"/>
</dbReference>
<keyword evidence="3" id="KW-1134">Transmembrane beta strand</keyword>
<dbReference type="InterPro" id="IPR039426">
    <property type="entry name" value="TonB-dep_rcpt-like"/>
</dbReference>
<keyword evidence="7" id="KW-0732">Signal</keyword>
<evidence type="ECO:0000256" key="4">
    <source>
        <dbReference type="ARBA" id="ARBA00022692"/>
    </source>
</evidence>
<dbReference type="GO" id="GO:0044718">
    <property type="term" value="P:siderophore transmembrane transport"/>
    <property type="evidence" value="ECO:0007669"/>
    <property type="project" value="TreeGrafter"/>
</dbReference>
<dbReference type="GO" id="GO:0009279">
    <property type="term" value="C:cell outer membrane"/>
    <property type="evidence" value="ECO:0007669"/>
    <property type="project" value="UniProtKB-SubCell"/>
</dbReference>
<keyword evidence="2" id="KW-0813">Transport</keyword>
<dbReference type="SUPFAM" id="SSF56935">
    <property type="entry name" value="Porins"/>
    <property type="match status" value="1"/>
</dbReference>
<dbReference type="RefSeq" id="WP_089838208.1">
    <property type="nucleotide sequence ID" value="NZ_FOZL01000001.1"/>
</dbReference>
<dbReference type="SUPFAM" id="SSF49452">
    <property type="entry name" value="Starch-binding domain-like"/>
    <property type="match status" value="1"/>
</dbReference>
<evidence type="ECO:0000313" key="10">
    <source>
        <dbReference type="Proteomes" id="UP000199024"/>
    </source>
</evidence>
<dbReference type="Pfam" id="PF25183">
    <property type="entry name" value="OMP_b-brl_4"/>
    <property type="match status" value="1"/>
</dbReference>
<protein>
    <submittedName>
        <fullName evidence="9">TonB-dependent Receptor Plug Domain</fullName>
    </submittedName>
</protein>
<keyword evidence="4" id="KW-0812">Transmembrane</keyword>
<dbReference type="AlphaFoldDB" id="A0A1I6M078"/>
<evidence type="ECO:0000256" key="2">
    <source>
        <dbReference type="ARBA" id="ARBA00022448"/>
    </source>
</evidence>
<evidence type="ECO:0000256" key="1">
    <source>
        <dbReference type="ARBA" id="ARBA00004571"/>
    </source>
</evidence>
<dbReference type="Proteomes" id="UP000199024">
    <property type="component" value="Unassembled WGS sequence"/>
</dbReference>
<feature type="chain" id="PRO_5011636458" evidence="7">
    <location>
        <begin position="27"/>
        <end position="1087"/>
    </location>
</feature>
<sequence length="1087" mass="115863">MTTARFQFWLFLVVLILSGSGLNGNAQSSTEGAIAATVMDAQGAFVAGAGVVVHNNGTGAEMKAPANARGYFRLGQLAPGEYTVSVAAPGFAGYSAAHVMVQVGVITELRPVLGVAGTSAVVDVTSAGSAVNTESSDFTANVNQTVIDSLPINGRRWSNFAVLTPGVTSDSTGFGQLSFRGMALTQNNNTVDGADNNQVFFAQERGGTRAGYSTTQAAIQEFQVNNSNYSVEYGRAAGGVVNTVTKSGANQLHGELFFYDRDNGFGGATNPYTLITTQAATGAFVSAPQKIKDWRKQFGFGVGGALLHDRLFWFYAFDDYKRNFPLVAQAGSPNTFFAAADAALPAGKACGGTGAAAPSTADAAACTLATNLATTYAGGSAQYNAGLAGLLTEVGIVPRHADQVINFPKLDWIITSSQHFSIEYNRLRWASPGGVATTSTATSQGTNNIGNDYVKEDWAVAKLQSVLSPRMANELRAQYGRELDYQTAQTPLPAFEKPFANNVFGLPPQVSIASSTGFALGTPSFLPRANYPNEFKTQFADTVTLARGRHTFKAGLDILRTQDKTNFERSAYGVYTYASAATFLSDYYKPNSCAGLPCYASFVQAFGPLAFDFTTTDYGFFASDDWKVTPRLTLNLGVRYEFERLPPVQAGLSVGAAPGAGFVPSDKNNLGPRVGFAYDVFGNGKTAVRGGYGLLYGRILNATIYYARTNTGSLAGQTSYTFTASTAGAPAFPNVFASTPNGTASKPNAFYFDTGYQAPQVHQMDLTVQQDLGWNTSFSVTYLGSLGRQLPNFVDTNIDTTNTANVTYNITDTTGAGPIKSAYSSIVYTARLNSSYGSLTRVFSGVTSSYHALSVALNHRLSHNLQVMTNYTWSHALDYGQNSSTSNDVNDLLVPTTLKFDYGNSNQNVPNRFVFAAVYSAPWKFAGWRGYLLNGFQIAPVFQAQTGLPFSLTTSGTPTFFATGATKATTGIGGSVNGSGNNQLRTLITGRNQYHFRNDQVLDTRLSKSITFADKYQLELLAEAFNFLNHVNVTGVNTVGYTLTAGTAATPNTAGMTYNSAFGTTTAANNNNVYSPRQMQLAVRLHF</sequence>
<dbReference type="GO" id="GO:0015344">
    <property type="term" value="F:siderophore uptake transmembrane transporter activity"/>
    <property type="evidence" value="ECO:0007669"/>
    <property type="project" value="TreeGrafter"/>
</dbReference>
<reference evidence="9 10" key="1">
    <citation type="submission" date="2016-10" db="EMBL/GenBank/DDBJ databases">
        <authorList>
            <person name="de Groot N.N."/>
        </authorList>
    </citation>
    <scope>NUCLEOTIDE SEQUENCE [LARGE SCALE GENOMIC DNA]</scope>
    <source>
        <strain evidence="9 10">DSM 21001</strain>
    </source>
</reference>